<dbReference type="InterPro" id="IPR015943">
    <property type="entry name" value="WD40/YVTN_repeat-like_dom_sf"/>
</dbReference>
<sequence length="512" mass="56970">MINRTLLILLFIGLAFWSCDDNQPENIPETNSIHFGTYLYEDEDCSGSDIQYATFDSEGITFFDYLGDNCDDTVGCYAVNTYELSEITQDSFLIVPESGSVIVDGTINIDGDSLMTLSYTTDKGTNEYMWEKFSDDVYSFTPACDQEYAYTKDIADMLVYAVSNDGSLLWKRYIHGGIWDLASAVTPLSDGGYMVYGIFDGIEWGGCCYNLKWDVGDIVKLNGEGQIEWRKEIDFADDGMSSWYNYIGKSLIETSNGDLVFIAPINGGGINIVMMDAGGNLIWSQNYPDLGFWNYNAEIMETEDGDLAVMAGYTAKLTLLDYYSGSILKEAEYVGLKYPRAIVNVLGDFAIIGNAPEGDDDYSPVYLLKVSSDGDEIWRKIWSEDSNRPRTALDLIHTADNGFLLFCYSDPKPYATLIKTDSEGNELWRKKYDDYVGGSQGWIHQTDDGGFFMASGYAVTKLDANGNVEWNASAPTGFDKYFNNGMVSGVNHDMKPIENGAVMAGYGSSDWE</sequence>
<gene>
    <name evidence="1" type="ORF">METZ01_LOCUS1148</name>
</gene>
<evidence type="ECO:0000313" key="1">
    <source>
        <dbReference type="EMBL" id="SUZ48294.1"/>
    </source>
</evidence>
<protein>
    <recommendedName>
        <fullName evidence="2">Bulb-type lectin domain-containing protein</fullName>
    </recommendedName>
</protein>
<dbReference type="AlphaFoldDB" id="A0A381N2M3"/>
<name>A0A381N2M3_9ZZZZ</name>
<dbReference type="PANTHER" id="PTHR42754">
    <property type="entry name" value="ENDOGLUCANASE"/>
    <property type="match status" value="1"/>
</dbReference>
<dbReference type="PANTHER" id="PTHR42754:SF1">
    <property type="entry name" value="LIPOPROTEIN"/>
    <property type="match status" value="1"/>
</dbReference>
<accession>A0A381N2M3</accession>
<dbReference type="InterPro" id="IPR011047">
    <property type="entry name" value="Quinoprotein_ADH-like_sf"/>
</dbReference>
<dbReference type="Gene3D" id="2.130.10.10">
    <property type="entry name" value="YVTN repeat-like/Quinoprotein amine dehydrogenase"/>
    <property type="match status" value="1"/>
</dbReference>
<organism evidence="1">
    <name type="scientific">marine metagenome</name>
    <dbReference type="NCBI Taxonomy" id="408172"/>
    <lineage>
        <taxon>unclassified sequences</taxon>
        <taxon>metagenomes</taxon>
        <taxon>ecological metagenomes</taxon>
    </lineage>
</organism>
<dbReference type="EMBL" id="UINC01000061">
    <property type="protein sequence ID" value="SUZ48294.1"/>
    <property type="molecule type" value="Genomic_DNA"/>
</dbReference>
<reference evidence="1" key="1">
    <citation type="submission" date="2018-05" db="EMBL/GenBank/DDBJ databases">
        <authorList>
            <person name="Lanie J.A."/>
            <person name="Ng W.-L."/>
            <person name="Kazmierczak K.M."/>
            <person name="Andrzejewski T.M."/>
            <person name="Davidsen T.M."/>
            <person name="Wayne K.J."/>
            <person name="Tettelin H."/>
            <person name="Glass J.I."/>
            <person name="Rusch D."/>
            <person name="Podicherti R."/>
            <person name="Tsui H.-C.T."/>
            <person name="Winkler M.E."/>
        </authorList>
    </citation>
    <scope>NUCLEOTIDE SEQUENCE</scope>
</reference>
<dbReference type="SUPFAM" id="SSF50998">
    <property type="entry name" value="Quinoprotein alcohol dehydrogenase-like"/>
    <property type="match status" value="1"/>
</dbReference>
<proteinExistence type="predicted"/>
<evidence type="ECO:0008006" key="2">
    <source>
        <dbReference type="Google" id="ProtNLM"/>
    </source>
</evidence>